<dbReference type="GeneID" id="14515343"/>
<evidence type="ECO:0000313" key="2">
    <source>
        <dbReference type="Proteomes" id="UP000010999"/>
    </source>
</evidence>
<evidence type="ECO:0000313" key="1">
    <source>
        <dbReference type="EMBL" id="AEZ66314.1"/>
    </source>
</evidence>
<organism evidence="1 2">
    <name type="scientific">Pectobacterium phage phiTE</name>
    <dbReference type="NCBI Taxonomy" id="1116482"/>
    <lineage>
        <taxon>Viruses</taxon>
        <taxon>Duplodnaviria</taxon>
        <taxon>Heunggongvirae</taxon>
        <taxon>Uroviricota</taxon>
        <taxon>Caudoviricetes</taxon>
        <taxon>Vequintavirinae</taxon>
        <taxon>Certrevirus</taxon>
        <taxon>Certrevirus phiTE</taxon>
    </lineage>
</organism>
<sequence>MSELAENTVVSPDAAHLDLVHIVADRLAAMNIDPQLEVAEETLEFLQDIEDKTADDVRRIRDQEKLVNLLAGEDYHNKLRNIFTEHLAALNPVYLKQYHSDLLYQDAISEMNLQIIPALEEVQQELLYGVVSKPTLQ</sequence>
<dbReference type="RefSeq" id="YP_007392610.1">
    <property type="nucleotide sequence ID" value="NC_020201.1"/>
</dbReference>
<keyword evidence="2" id="KW-1185">Reference proteome</keyword>
<dbReference type="Proteomes" id="UP000010999">
    <property type="component" value="Segment"/>
</dbReference>
<reference evidence="1 2" key="2">
    <citation type="journal article" date="2012" name="PLoS Genet.">
        <title>Viral evasion of a bacterial suicide system by RNA-based molecular mimicry enables infectious altruism.</title>
        <authorList>
            <person name="Blower T.R."/>
            <person name="Evans T.J."/>
            <person name="Przybilski R."/>
            <person name="Fineran P.C."/>
            <person name="Salmond G.P."/>
        </authorList>
    </citation>
    <scope>NUCLEOTIDE SEQUENCE [LARGE SCALE GENOMIC DNA]</scope>
</reference>
<protein>
    <submittedName>
        <fullName evidence="1">Uncharacterized protein</fullName>
    </submittedName>
</protein>
<dbReference type="KEGG" id="vg:14515343"/>
<name>K9L3U9_9CAUD</name>
<dbReference type="EMBL" id="JQ015307">
    <property type="protein sequence ID" value="AEZ66314.1"/>
    <property type="molecule type" value="Genomic_DNA"/>
</dbReference>
<proteinExistence type="predicted"/>
<gene>
    <name evidence="1" type="ORF">phiTE_148</name>
</gene>
<dbReference type="OrthoDB" id="17299at10239"/>
<accession>K9L3U9</accession>
<reference evidence="2" key="1">
    <citation type="submission" date="2011-11" db="EMBL/GenBank/DDBJ databases">
        <title>Escape from toxin-antitoxin mediated abortive infection can occur by recombination within a generalized transducing phage of Pectobacterium atrosepticum.</title>
        <authorList>
            <person name="Blower T.R."/>
            <person name="Evans T.J."/>
            <person name="Przybilski R."/>
            <person name="Fineran P.C."/>
            <person name="Salmond G.P.C."/>
        </authorList>
    </citation>
    <scope>NUCLEOTIDE SEQUENCE [LARGE SCALE GENOMIC DNA]</scope>
</reference>